<gene>
    <name evidence="7" type="primary">LOC115889439</name>
</gene>
<keyword evidence="2" id="KW-0233">DNA recombination</keyword>
<dbReference type="Gene3D" id="1.10.443.10">
    <property type="entry name" value="Intergrase catalytic core"/>
    <property type="match status" value="1"/>
</dbReference>
<dbReference type="InterPro" id="IPR011010">
    <property type="entry name" value="DNA_brk_join_enz"/>
</dbReference>
<dbReference type="Proteomes" id="UP000504635">
    <property type="component" value="Unplaced"/>
</dbReference>
<dbReference type="CDD" id="cd09275">
    <property type="entry name" value="RNase_HI_RT_DIRS1"/>
    <property type="match status" value="1"/>
</dbReference>
<dbReference type="InParanoid" id="A0A6J2YPR7"/>
<dbReference type="Gene3D" id="1.10.150.130">
    <property type="match status" value="1"/>
</dbReference>
<dbReference type="InterPro" id="IPR000477">
    <property type="entry name" value="RT_dom"/>
</dbReference>
<dbReference type="Pfam" id="PF00589">
    <property type="entry name" value="Phage_integrase"/>
    <property type="match status" value="1"/>
</dbReference>
<dbReference type="OrthoDB" id="6759952at2759"/>
<dbReference type="Gene3D" id="3.30.70.270">
    <property type="match status" value="1"/>
</dbReference>
<keyword evidence="1" id="KW-0238">DNA-binding</keyword>
<dbReference type="InterPro" id="IPR043128">
    <property type="entry name" value="Rev_trsase/Diguanyl_cyclase"/>
</dbReference>
<dbReference type="PANTHER" id="PTHR33050:SF7">
    <property type="entry name" value="RIBONUCLEASE H"/>
    <property type="match status" value="1"/>
</dbReference>
<evidence type="ECO:0000259" key="5">
    <source>
        <dbReference type="PROSITE" id="PS51898"/>
    </source>
</evidence>
<dbReference type="GO" id="GO:0006310">
    <property type="term" value="P:DNA recombination"/>
    <property type="evidence" value="ECO:0007669"/>
    <property type="project" value="UniProtKB-KW"/>
</dbReference>
<dbReference type="PANTHER" id="PTHR33050">
    <property type="entry name" value="REVERSE TRANSCRIPTASE DOMAIN-CONTAINING PROTEIN"/>
    <property type="match status" value="1"/>
</dbReference>
<proteinExistence type="predicted"/>
<evidence type="ECO:0000256" key="1">
    <source>
        <dbReference type="ARBA" id="ARBA00023125"/>
    </source>
</evidence>
<dbReference type="CDD" id="cd03714">
    <property type="entry name" value="RT_DIRS1"/>
    <property type="match status" value="1"/>
</dbReference>
<keyword evidence="6" id="KW-1185">Reference proteome</keyword>
<dbReference type="InterPro" id="IPR002104">
    <property type="entry name" value="Integrase_catalytic"/>
</dbReference>
<dbReference type="InterPro" id="IPR010998">
    <property type="entry name" value="Integrase_recombinase_N"/>
</dbReference>
<dbReference type="GO" id="GO:0071897">
    <property type="term" value="P:DNA biosynthetic process"/>
    <property type="evidence" value="ECO:0007669"/>
    <property type="project" value="UniProtKB-ARBA"/>
</dbReference>
<dbReference type="Gene3D" id="3.10.10.10">
    <property type="entry name" value="HIV Type 1 Reverse Transcriptase, subunit A, domain 1"/>
    <property type="match status" value="1"/>
</dbReference>
<accession>A0A6J2YPR7</accession>
<feature type="domain" description="Tyr recombinase" evidence="5">
    <location>
        <begin position="790"/>
        <end position="996"/>
    </location>
</feature>
<evidence type="ECO:0000256" key="2">
    <source>
        <dbReference type="ARBA" id="ARBA00023172"/>
    </source>
</evidence>
<feature type="domain" description="Reverse transcriptase" evidence="4">
    <location>
        <begin position="146"/>
        <end position="328"/>
    </location>
</feature>
<dbReference type="SUPFAM" id="SSF56672">
    <property type="entry name" value="DNA/RNA polymerases"/>
    <property type="match status" value="1"/>
</dbReference>
<dbReference type="Gene3D" id="3.30.420.10">
    <property type="entry name" value="Ribonuclease H-like superfamily/Ribonuclease H"/>
    <property type="match status" value="1"/>
</dbReference>
<dbReference type="Pfam" id="PF00078">
    <property type="entry name" value="RVT_1"/>
    <property type="match status" value="1"/>
</dbReference>
<dbReference type="KEGG" id="soy:115889439"/>
<feature type="region of interest" description="Disordered" evidence="3">
    <location>
        <begin position="30"/>
        <end position="97"/>
    </location>
</feature>
<dbReference type="PROSITE" id="PS51898">
    <property type="entry name" value="TYR_RECOMBINASE"/>
    <property type="match status" value="1"/>
</dbReference>
<evidence type="ECO:0000313" key="7">
    <source>
        <dbReference type="RefSeq" id="XP_030765284.1"/>
    </source>
</evidence>
<organism evidence="6 7">
    <name type="scientific">Sitophilus oryzae</name>
    <name type="common">Rice weevil</name>
    <name type="synonym">Curculio oryzae</name>
    <dbReference type="NCBI Taxonomy" id="7048"/>
    <lineage>
        <taxon>Eukaryota</taxon>
        <taxon>Metazoa</taxon>
        <taxon>Ecdysozoa</taxon>
        <taxon>Arthropoda</taxon>
        <taxon>Hexapoda</taxon>
        <taxon>Insecta</taxon>
        <taxon>Pterygota</taxon>
        <taxon>Neoptera</taxon>
        <taxon>Endopterygota</taxon>
        <taxon>Coleoptera</taxon>
        <taxon>Polyphaga</taxon>
        <taxon>Cucujiformia</taxon>
        <taxon>Curculionidae</taxon>
        <taxon>Dryophthorinae</taxon>
        <taxon>Sitophilus</taxon>
    </lineage>
</organism>
<dbReference type="InterPro" id="IPR052055">
    <property type="entry name" value="Hepadnavirus_pol/RT"/>
</dbReference>
<dbReference type="GeneID" id="115889439"/>
<dbReference type="InterPro" id="IPR043502">
    <property type="entry name" value="DNA/RNA_pol_sf"/>
</dbReference>
<evidence type="ECO:0000313" key="6">
    <source>
        <dbReference type="Proteomes" id="UP000504635"/>
    </source>
</evidence>
<reference evidence="7" key="1">
    <citation type="submission" date="2025-08" db="UniProtKB">
        <authorList>
            <consortium name="RefSeq"/>
        </authorList>
    </citation>
    <scope>IDENTIFICATION</scope>
    <source>
        <tissue evidence="7">Gonads</tissue>
    </source>
</reference>
<evidence type="ECO:0000256" key="3">
    <source>
        <dbReference type="SAM" id="MobiDB-lite"/>
    </source>
</evidence>
<feature type="compositionally biased region" description="Polar residues" evidence="3">
    <location>
        <begin position="53"/>
        <end position="62"/>
    </location>
</feature>
<feature type="compositionally biased region" description="Basic and acidic residues" evidence="3">
    <location>
        <begin position="84"/>
        <end position="95"/>
    </location>
</feature>
<dbReference type="SUPFAM" id="SSF56349">
    <property type="entry name" value="DNA breaking-rejoining enzymes"/>
    <property type="match status" value="1"/>
</dbReference>
<name>A0A6J2YPR7_SITOR</name>
<dbReference type="InterPro" id="IPR036397">
    <property type="entry name" value="RNaseH_sf"/>
</dbReference>
<evidence type="ECO:0000259" key="4">
    <source>
        <dbReference type="PROSITE" id="PS50878"/>
    </source>
</evidence>
<dbReference type="InterPro" id="IPR013762">
    <property type="entry name" value="Integrase-like_cat_sf"/>
</dbReference>
<dbReference type="GO" id="GO:0003677">
    <property type="term" value="F:DNA binding"/>
    <property type="evidence" value="ECO:0007669"/>
    <property type="project" value="UniProtKB-KW"/>
</dbReference>
<dbReference type="AlphaFoldDB" id="A0A6J2YPR7"/>
<dbReference type="RefSeq" id="XP_030765284.1">
    <property type="nucleotide sequence ID" value="XM_030909424.1"/>
</dbReference>
<dbReference type="PROSITE" id="PS50878">
    <property type="entry name" value="RT_POL"/>
    <property type="match status" value="1"/>
</dbReference>
<dbReference type="GO" id="GO:0015074">
    <property type="term" value="P:DNA integration"/>
    <property type="evidence" value="ECO:0007669"/>
    <property type="project" value="InterPro"/>
</dbReference>
<protein>
    <submittedName>
        <fullName evidence="7">Uncharacterized protein LOC115889439</fullName>
    </submittedName>
</protein>
<sequence length="997" mass="114708">MKELSDKFSPTDYLFGDDLTEKIKSIRSLENVGKVLETPGNQSDPRGQKGTRGKSTQNQTKNFVRPARRMGKTGPLKGYSPKNQWDRHRNSDKHRSYNQAYNRKGRGYKIPFTNLPFQNEKPTPKTFCSLEFDQVKQEIKKLEEKGAIERCGPSQHQFISRIFLTDKANGKKRFILNLKNLNAFVLAPHFKMEDTRTAARLIQKNMFAASVDLKDAYYLIPIHKTHRKFLRFEFDNKLYQFCCLPFGLASAPYTFTKLLRPAVERLRSNGVICVSYLDDLLLLGVSKVECHSNIQKTITLLEYLGFIINKEKSCVIPSTRGKYLGFIFDSKSLTLELPNDKKDRILKWTNTLMSTGHCKILKFAQFLGILTAACPAVKYGWLHTELFERQKFLALRHNGGDYNARLEITNDMIDDMRWWHQTICSANNHLKVDSFQLEIFTDSSLSGWGAVCKGEKTHGWWASSDRNSHINILELKAIYLGLKCFTRFLKNCHILIRCDNTTAVACVNRMGSIQHNILNNMTRKIWEFCEQRNNYIFASYIQSSENIEADAESRVLRSDTEWSLENHIFQVITESFGVPDIDMFASALNFKCKRYVSWFRDPMAEAVDAFTLNWGKLSFYAFPPFALVLRMLQKIVTDQATGIVVVPFWQSQPWYPLFEKLTQRTTPTTPEPYPGSHCVIRQAFRLKGLPEEVLETMVNSLAPATIMQYNVTFKLWWQFCQKSQISPFLGNISDVLRFLQSLLNSTGNIYGTFNSHRSALSLILSRDLGVDNSIKRFMKGIFRTRPPKPKYKFIWDPQQVLYFLEKVVTTGDSSLKMLSSKLVTLMALSTGQRIQTLALIKCSEIRIGDNGVKIFIDELTKTSGPNRNQPCLDFPYFAEKPELCVASLIKQYLEVTNSIRDPTCDRFFLTYRKPHGPATQQTLSRWLKDTLRKSGIDMNIFTAYSTRHASTSAALRKGLSYETIRTSAGWSKNSSTFGRFYNRPLLEEDTFLNTVFR</sequence>